<dbReference type="EMBL" id="JACVVK020000641">
    <property type="protein sequence ID" value="KAK7461197.1"/>
    <property type="molecule type" value="Genomic_DNA"/>
</dbReference>
<evidence type="ECO:0000313" key="2">
    <source>
        <dbReference type="EMBL" id="KAK7461197.1"/>
    </source>
</evidence>
<comment type="caution">
    <text evidence="2">The sequence shown here is derived from an EMBL/GenBank/DDBJ whole genome shotgun (WGS) entry which is preliminary data.</text>
</comment>
<proteinExistence type="predicted"/>
<keyword evidence="1" id="KW-0732">Signal</keyword>
<gene>
    <name evidence="2" type="ORF">BaRGS_00038756</name>
</gene>
<dbReference type="Proteomes" id="UP001519460">
    <property type="component" value="Unassembled WGS sequence"/>
</dbReference>
<evidence type="ECO:0000313" key="3">
    <source>
        <dbReference type="Proteomes" id="UP001519460"/>
    </source>
</evidence>
<evidence type="ECO:0000256" key="1">
    <source>
        <dbReference type="SAM" id="SignalP"/>
    </source>
</evidence>
<keyword evidence="3" id="KW-1185">Reference proteome</keyword>
<feature type="signal peptide" evidence="1">
    <location>
        <begin position="1"/>
        <end position="17"/>
    </location>
</feature>
<accession>A0ABD0J697</accession>
<organism evidence="2 3">
    <name type="scientific">Batillaria attramentaria</name>
    <dbReference type="NCBI Taxonomy" id="370345"/>
    <lineage>
        <taxon>Eukaryota</taxon>
        <taxon>Metazoa</taxon>
        <taxon>Spiralia</taxon>
        <taxon>Lophotrochozoa</taxon>
        <taxon>Mollusca</taxon>
        <taxon>Gastropoda</taxon>
        <taxon>Caenogastropoda</taxon>
        <taxon>Sorbeoconcha</taxon>
        <taxon>Cerithioidea</taxon>
        <taxon>Batillariidae</taxon>
        <taxon>Batillaria</taxon>
    </lineage>
</organism>
<reference evidence="2 3" key="1">
    <citation type="journal article" date="2023" name="Sci. Data">
        <title>Genome assembly of the Korean intertidal mud-creeper Batillaria attramentaria.</title>
        <authorList>
            <person name="Patra A.K."/>
            <person name="Ho P.T."/>
            <person name="Jun S."/>
            <person name="Lee S.J."/>
            <person name="Kim Y."/>
            <person name="Won Y.J."/>
        </authorList>
    </citation>
    <scope>NUCLEOTIDE SEQUENCE [LARGE SCALE GENOMIC DNA]</scope>
    <source>
        <strain evidence="2">Wonlab-2016</strain>
    </source>
</reference>
<sequence length="50" mass="5904">MIRLLSLLLISIGFVRCHEPLSRQQLTEELERLRSQFDQFLKNQKPPPIA</sequence>
<protein>
    <submittedName>
        <fullName evidence="2">Uncharacterized protein</fullName>
    </submittedName>
</protein>
<dbReference type="AlphaFoldDB" id="A0ABD0J697"/>
<feature type="chain" id="PRO_5044812375" evidence="1">
    <location>
        <begin position="18"/>
        <end position="50"/>
    </location>
</feature>
<feature type="non-terminal residue" evidence="2">
    <location>
        <position position="50"/>
    </location>
</feature>
<name>A0ABD0J697_9CAEN</name>